<dbReference type="SUPFAM" id="SSF51338">
    <property type="entry name" value="Composite domain of metallo-dependent hydrolases"/>
    <property type="match status" value="1"/>
</dbReference>
<evidence type="ECO:0000313" key="2">
    <source>
        <dbReference type="EMBL" id="HER43264.1"/>
    </source>
</evidence>
<dbReference type="InterPro" id="IPR033932">
    <property type="entry name" value="YtcJ-like"/>
</dbReference>
<dbReference type="PANTHER" id="PTHR22642">
    <property type="entry name" value="IMIDAZOLONEPROPIONASE"/>
    <property type="match status" value="1"/>
</dbReference>
<dbReference type="InterPro" id="IPR011059">
    <property type="entry name" value="Metal-dep_hydrolase_composite"/>
</dbReference>
<dbReference type="SUPFAM" id="SSF51556">
    <property type="entry name" value="Metallo-dependent hydrolases"/>
    <property type="match status" value="1"/>
</dbReference>
<dbReference type="InterPro" id="IPR013108">
    <property type="entry name" value="Amidohydro_3"/>
</dbReference>
<protein>
    <submittedName>
        <fullName evidence="2">Amidohydrolase</fullName>
    </submittedName>
</protein>
<reference evidence="2" key="1">
    <citation type="journal article" date="2020" name="mSystems">
        <title>Genome- and Community-Level Interaction Insights into Carbon Utilization and Element Cycling Functions of Hydrothermarchaeota in Hydrothermal Sediment.</title>
        <authorList>
            <person name="Zhou Z."/>
            <person name="Liu Y."/>
            <person name="Xu W."/>
            <person name="Pan J."/>
            <person name="Luo Z.H."/>
            <person name="Li M."/>
        </authorList>
    </citation>
    <scope>NUCLEOTIDE SEQUENCE [LARGE SCALE GENOMIC DNA]</scope>
    <source>
        <strain evidence="2">SpSt-1233</strain>
    </source>
</reference>
<sequence length="301" mass="32808">ALYRELYEAGELPFRITAYLDAPEGGIPESAGAELENSALNDFFRIVGVKFYADGSLGARSAALLEDYSDDAGNRGMLVTDPENLYSGILACHTAGLQAAVHAIGDRGVRTVLDIYERILREHPRPDARHRIEHAQVVHADDIGRFAALGVVPSMQFTHCTSDMPWAEARLGPERVRGAYAWRSFLEAGCRIPGGSDFPVESIDPFLGLHAAVTRADLAGRPPGGWHGWQRLTIEEAVRAFTVDAAYAAHMEDERGSLSPGKLADFVVLSADIMRIEPSRIPDVDVLMTVLGGEIVFRRGQ</sequence>
<organism evidence="2">
    <name type="scientific">Eiseniibacteriota bacterium</name>
    <dbReference type="NCBI Taxonomy" id="2212470"/>
    <lineage>
        <taxon>Bacteria</taxon>
        <taxon>Candidatus Eiseniibacteriota</taxon>
    </lineage>
</organism>
<name>A0A7V2F3A8_UNCEI</name>
<dbReference type="InterPro" id="IPR032466">
    <property type="entry name" value="Metal_Hydrolase"/>
</dbReference>
<feature type="non-terminal residue" evidence="2">
    <location>
        <position position="1"/>
    </location>
</feature>
<dbReference type="Gene3D" id="3.20.20.140">
    <property type="entry name" value="Metal-dependent hydrolases"/>
    <property type="match status" value="1"/>
</dbReference>
<dbReference type="EMBL" id="DSEC01000158">
    <property type="protein sequence ID" value="HER43264.1"/>
    <property type="molecule type" value="Genomic_DNA"/>
</dbReference>
<proteinExistence type="predicted"/>
<dbReference type="PANTHER" id="PTHR22642:SF2">
    <property type="entry name" value="PROTEIN LONG AFTER FAR-RED 3"/>
    <property type="match status" value="1"/>
</dbReference>
<dbReference type="AlphaFoldDB" id="A0A7V2F3A8"/>
<comment type="caution">
    <text evidence="2">The sequence shown here is derived from an EMBL/GenBank/DDBJ whole genome shotgun (WGS) entry which is preliminary data.</text>
</comment>
<evidence type="ECO:0000259" key="1">
    <source>
        <dbReference type="Pfam" id="PF07969"/>
    </source>
</evidence>
<gene>
    <name evidence="2" type="ORF">ENO08_02245</name>
</gene>
<dbReference type="Pfam" id="PF07969">
    <property type="entry name" value="Amidohydro_3"/>
    <property type="match status" value="1"/>
</dbReference>
<dbReference type="CDD" id="cd01300">
    <property type="entry name" value="YtcJ_like"/>
    <property type="match status" value="1"/>
</dbReference>
<dbReference type="GO" id="GO:0016810">
    <property type="term" value="F:hydrolase activity, acting on carbon-nitrogen (but not peptide) bonds"/>
    <property type="evidence" value="ECO:0007669"/>
    <property type="project" value="InterPro"/>
</dbReference>
<accession>A0A7V2F3A8</accession>
<dbReference type="Proteomes" id="UP000886069">
    <property type="component" value="Unassembled WGS sequence"/>
</dbReference>
<feature type="domain" description="Amidohydrolase 3" evidence="1">
    <location>
        <begin position="2"/>
        <end position="297"/>
    </location>
</feature>